<evidence type="ECO:0000259" key="11">
    <source>
        <dbReference type="SMART" id="SM00082"/>
    </source>
</evidence>
<keyword evidence="3" id="KW-0812">Transmembrane</keyword>
<dbReference type="EMBL" id="OV696696">
    <property type="protein sequence ID" value="CAH1239765.1"/>
    <property type="molecule type" value="Genomic_DNA"/>
</dbReference>
<dbReference type="PANTHER" id="PTHR24366:SF96">
    <property type="entry name" value="LEUCINE RICH REPEAT CONTAINING 53"/>
    <property type="match status" value="1"/>
</dbReference>
<dbReference type="InterPro" id="IPR013783">
    <property type="entry name" value="Ig-like_fold"/>
</dbReference>
<dbReference type="Pfam" id="PF13855">
    <property type="entry name" value="LRR_8"/>
    <property type="match status" value="4"/>
</dbReference>
<dbReference type="InterPro" id="IPR003599">
    <property type="entry name" value="Ig_sub"/>
</dbReference>
<evidence type="ECO:0000256" key="5">
    <source>
        <dbReference type="ARBA" id="ARBA00022737"/>
    </source>
</evidence>
<dbReference type="SMART" id="SM00408">
    <property type="entry name" value="IGc2"/>
    <property type="match status" value="1"/>
</dbReference>
<keyword evidence="10" id="KW-0393">Immunoglobulin domain</keyword>
<proteinExistence type="predicted"/>
<feature type="domain" description="Immunoglobulin subtype 2" evidence="12">
    <location>
        <begin position="592"/>
        <end position="660"/>
    </location>
</feature>
<dbReference type="InterPro" id="IPR003598">
    <property type="entry name" value="Ig_sub2"/>
</dbReference>
<evidence type="ECO:0000256" key="9">
    <source>
        <dbReference type="ARBA" id="ARBA00023180"/>
    </source>
</evidence>
<dbReference type="InterPro" id="IPR003591">
    <property type="entry name" value="Leu-rich_rpt_typical-subtyp"/>
</dbReference>
<dbReference type="AlphaFoldDB" id="A0A8J9W7W4"/>
<comment type="subcellular location">
    <subcellularLocation>
        <location evidence="1">Membrane</location>
        <topology evidence="1">Single-pass membrane protein</topology>
    </subcellularLocation>
</comment>
<dbReference type="SMART" id="SM00082">
    <property type="entry name" value="LRRCT"/>
    <property type="match status" value="1"/>
</dbReference>
<evidence type="ECO:0000256" key="6">
    <source>
        <dbReference type="ARBA" id="ARBA00022989"/>
    </source>
</evidence>
<gene>
    <name evidence="14" type="primary">IGFALS</name>
    <name evidence="14" type="ORF">BLAG_LOCUS3958</name>
</gene>
<dbReference type="Gene3D" id="3.80.10.10">
    <property type="entry name" value="Ribonuclease Inhibitor"/>
    <property type="match status" value="4"/>
</dbReference>
<dbReference type="InterPro" id="IPR000483">
    <property type="entry name" value="Cys-rich_flank_reg_C"/>
</dbReference>
<dbReference type="PANTHER" id="PTHR24366">
    <property type="entry name" value="IG(IMMUNOGLOBULIN) AND LRR(LEUCINE RICH REPEAT) DOMAINS"/>
    <property type="match status" value="1"/>
</dbReference>
<reference evidence="14" key="1">
    <citation type="submission" date="2022-01" db="EMBL/GenBank/DDBJ databases">
        <authorList>
            <person name="Braso-Vives M."/>
        </authorList>
    </citation>
    <scope>NUCLEOTIDE SEQUENCE</scope>
</reference>
<evidence type="ECO:0000259" key="13">
    <source>
        <dbReference type="SMART" id="SM00409"/>
    </source>
</evidence>
<dbReference type="SUPFAM" id="SSF52047">
    <property type="entry name" value="RNI-like"/>
    <property type="match status" value="1"/>
</dbReference>
<evidence type="ECO:0000256" key="1">
    <source>
        <dbReference type="ARBA" id="ARBA00004167"/>
    </source>
</evidence>
<accession>A0A8J9W7W4</accession>
<dbReference type="InterPro" id="IPR036179">
    <property type="entry name" value="Ig-like_dom_sf"/>
</dbReference>
<dbReference type="SMART" id="SM00369">
    <property type="entry name" value="LRR_TYP"/>
    <property type="match status" value="17"/>
</dbReference>
<dbReference type="OrthoDB" id="676979at2759"/>
<evidence type="ECO:0000256" key="2">
    <source>
        <dbReference type="ARBA" id="ARBA00022614"/>
    </source>
</evidence>
<dbReference type="Pfam" id="PF07679">
    <property type="entry name" value="I-set"/>
    <property type="match status" value="1"/>
</dbReference>
<sequence length="672" mass="73921">MPKLKDLRVWWNVNLTMVDVGTFDNLPTLTSLGLYNNSFTKLPPGLFNNLKNLTRFDAHNCKLERIPRGLFTDHPSLEEILLFYNNIAELEEGAFGGLPRLTSVYLSSNRLTSLSGSIFEGSTKLTSLSVSDNDIVTIDNHVFIDTPNIEDLYLSANAIESIDVGAFYALQRLQSVSLIGNQITNIDDNFHNLPKLETISLEDNKISVILNTTFAGLPALTSLDLSYNAIIEVENGAFEDLSNLQTLSLQSNQIPEISLAGLSSLVYLYMDSNKLNKFPGDLNSANQLQTLSLDNNPIQESLGPGRFSVLHRLSNLYLSNISYLRSAGTFDPKALCGSATLNDLYLSYNGLITIAPTTFECTPTITMMYLHHNNLTSISPSLFHAMIQLHWLDLSYNQLSYMDPGTFLGLDKLVSVDLTGNNFTNMAHVAPAVASLPVLLYQSLDGNPFVYLGPESFPTPMKHATELDISHGHIRVVEEGAFSAASFPNITRLQLNGGNPLHFLPANIVDKLPNLTALILYDDPFHCDCQLNGFATWLRERINPPFVDLTCASPPSLQGKDLKDVPLANLTCDCQHEEAPSIDTSRSDTSVHEGQTAMLKCKISGCPEAEFFWTTPTGAMLAVESGFPRMEVLDSGTLVVTEAREEDTGVYTCTAVNYRGKDSKEVALVVNI</sequence>
<dbReference type="Proteomes" id="UP000838412">
    <property type="component" value="Chromosome 11"/>
</dbReference>
<evidence type="ECO:0000313" key="14">
    <source>
        <dbReference type="EMBL" id="CAH1239765.1"/>
    </source>
</evidence>
<evidence type="ECO:0000313" key="15">
    <source>
        <dbReference type="Proteomes" id="UP000838412"/>
    </source>
</evidence>
<dbReference type="Gene3D" id="2.60.40.10">
    <property type="entry name" value="Immunoglobulins"/>
    <property type="match status" value="1"/>
</dbReference>
<feature type="domain" description="Immunoglobulin" evidence="13">
    <location>
        <begin position="586"/>
        <end position="671"/>
    </location>
</feature>
<dbReference type="FunFam" id="3.80.10.10:FF:001164">
    <property type="entry name" value="GH01279p"/>
    <property type="match status" value="1"/>
</dbReference>
<protein>
    <submittedName>
        <fullName evidence="14">IGFALS protein</fullName>
    </submittedName>
</protein>
<keyword evidence="15" id="KW-1185">Reference proteome</keyword>
<dbReference type="InterPro" id="IPR001611">
    <property type="entry name" value="Leu-rich_rpt"/>
</dbReference>
<evidence type="ECO:0000256" key="4">
    <source>
        <dbReference type="ARBA" id="ARBA00022729"/>
    </source>
</evidence>
<dbReference type="SUPFAM" id="SSF52058">
    <property type="entry name" value="L domain-like"/>
    <property type="match status" value="2"/>
</dbReference>
<dbReference type="SMART" id="SM00365">
    <property type="entry name" value="LRR_SD22"/>
    <property type="match status" value="7"/>
</dbReference>
<keyword evidence="6" id="KW-1133">Transmembrane helix</keyword>
<keyword evidence="9" id="KW-0325">Glycoprotein</keyword>
<dbReference type="SUPFAM" id="SSF48726">
    <property type="entry name" value="Immunoglobulin"/>
    <property type="match status" value="1"/>
</dbReference>
<dbReference type="GO" id="GO:0016020">
    <property type="term" value="C:membrane"/>
    <property type="evidence" value="ECO:0007669"/>
    <property type="project" value="UniProtKB-SubCell"/>
</dbReference>
<evidence type="ECO:0000256" key="7">
    <source>
        <dbReference type="ARBA" id="ARBA00023136"/>
    </source>
</evidence>
<evidence type="ECO:0000256" key="10">
    <source>
        <dbReference type="ARBA" id="ARBA00023319"/>
    </source>
</evidence>
<evidence type="ECO:0000259" key="12">
    <source>
        <dbReference type="SMART" id="SM00408"/>
    </source>
</evidence>
<dbReference type="InterPro" id="IPR032675">
    <property type="entry name" value="LRR_dom_sf"/>
</dbReference>
<dbReference type="SMART" id="SM00409">
    <property type="entry name" value="IG"/>
    <property type="match status" value="1"/>
</dbReference>
<organism evidence="14 15">
    <name type="scientific">Branchiostoma lanceolatum</name>
    <name type="common">Common lancelet</name>
    <name type="synonym">Amphioxus lanceolatum</name>
    <dbReference type="NCBI Taxonomy" id="7740"/>
    <lineage>
        <taxon>Eukaryota</taxon>
        <taxon>Metazoa</taxon>
        <taxon>Chordata</taxon>
        <taxon>Cephalochordata</taxon>
        <taxon>Leptocardii</taxon>
        <taxon>Amphioxiformes</taxon>
        <taxon>Branchiostomatidae</taxon>
        <taxon>Branchiostoma</taxon>
    </lineage>
</organism>
<evidence type="ECO:0000256" key="8">
    <source>
        <dbReference type="ARBA" id="ARBA00023157"/>
    </source>
</evidence>
<name>A0A8J9W7W4_BRALA</name>
<dbReference type="InterPro" id="IPR013098">
    <property type="entry name" value="Ig_I-set"/>
</dbReference>
<keyword evidence="5" id="KW-0677">Repeat</keyword>
<keyword evidence="4" id="KW-0732">Signal</keyword>
<evidence type="ECO:0000256" key="3">
    <source>
        <dbReference type="ARBA" id="ARBA00022692"/>
    </source>
</evidence>
<keyword evidence="8" id="KW-1015">Disulfide bond</keyword>
<keyword evidence="7" id="KW-0472">Membrane</keyword>
<dbReference type="FunFam" id="2.60.40.10:FF:000076">
    <property type="entry name" value="Leucine-rich repeat and Ig domain-containing 4"/>
    <property type="match status" value="1"/>
</dbReference>
<feature type="domain" description="LRRCT" evidence="11">
    <location>
        <begin position="523"/>
        <end position="573"/>
    </location>
</feature>
<keyword evidence="2" id="KW-0433">Leucine-rich repeat</keyword>